<dbReference type="EMBL" id="CP074133">
    <property type="protein sequence ID" value="QUX25932.1"/>
    <property type="molecule type" value="Genomic_DNA"/>
</dbReference>
<protein>
    <submittedName>
        <fullName evidence="10">ABC transporter ATP-binding protein</fullName>
    </submittedName>
</protein>
<dbReference type="SUPFAM" id="SSF90123">
    <property type="entry name" value="ABC transporter transmembrane region"/>
    <property type="match status" value="1"/>
</dbReference>
<keyword evidence="5 7" id="KW-1133">Transmembrane helix</keyword>
<keyword evidence="6 7" id="KW-0472">Membrane</keyword>
<feature type="domain" description="ABC transporter" evidence="8">
    <location>
        <begin position="325"/>
        <end position="559"/>
    </location>
</feature>
<dbReference type="Gene3D" id="1.20.1560.10">
    <property type="entry name" value="ABC transporter type 1, transmembrane domain"/>
    <property type="match status" value="1"/>
</dbReference>
<comment type="subcellular location">
    <subcellularLocation>
        <location evidence="1">Cell membrane</location>
        <topology evidence="1">Multi-pass membrane protein</topology>
    </subcellularLocation>
</comment>
<accession>A0ABX8BVA8</accession>
<dbReference type="SUPFAM" id="SSF52540">
    <property type="entry name" value="P-loop containing nucleoside triphosphate hydrolases"/>
    <property type="match status" value="1"/>
</dbReference>
<evidence type="ECO:0000256" key="7">
    <source>
        <dbReference type="SAM" id="Phobius"/>
    </source>
</evidence>
<keyword evidence="11" id="KW-1185">Reference proteome</keyword>
<dbReference type="InterPro" id="IPR039421">
    <property type="entry name" value="Type_1_exporter"/>
</dbReference>
<keyword evidence="4 10" id="KW-0067">ATP-binding</keyword>
<evidence type="ECO:0000256" key="6">
    <source>
        <dbReference type="ARBA" id="ARBA00023136"/>
    </source>
</evidence>
<dbReference type="PANTHER" id="PTHR43394">
    <property type="entry name" value="ATP-DEPENDENT PERMEASE MDL1, MITOCHONDRIAL"/>
    <property type="match status" value="1"/>
</dbReference>
<dbReference type="Proteomes" id="UP000676079">
    <property type="component" value="Chromosome"/>
</dbReference>
<dbReference type="PROSITE" id="PS50893">
    <property type="entry name" value="ABC_TRANSPORTER_2"/>
    <property type="match status" value="1"/>
</dbReference>
<keyword evidence="3" id="KW-0547">Nucleotide-binding</keyword>
<organism evidence="10 11">
    <name type="scientific">Nocardiopsis changdeensis</name>
    <dbReference type="NCBI Taxonomy" id="2831969"/>
    <lineage>
        <taxon>Bacteria</taxon>
        <taxon>Bacillati</taxon>
        <taxon>Actinomycetota</taxon>
        <taxon>Actinomycetes</taxon>
        <taxon>Streptosporangiales</taxon>
        <taxon>Nocardiopsidaceae</taxon>
        <taxon>Nocardiopsis</taxon>
    </lineage>
</organism>
<feature type="transmembrane region" description="Helical" evidence="7">
    <location>
        <begin position="118"/>
        <end position="141"/>
    </location>
</feature>
<dbReference type="SMART" id="SM00382">
    <property type="entry name" value="AAA"/>
    <property type="match status" value="1"/>
</dbReference>
<dbReference type="InterPro" id="IPR027417">
    <property type="entry name" value="P-loop_NTPase"/>
</dbReference>
<dbReference type="GO" id="GO:0005524">
    <property type="term" value="F:ATP binding"/>
    <property type="evidence" value="ECO:0007669"/>
    <property type="project" value="UniProtKB-KW"/>
</dbReference>
<gene>
    <name evidence="10" type="ORF">KGD84_13100</name>
</gene>
<name>A0ABX8BVA8_9ACTN</name>
<dbReference type="InterPro" id="IPR017871">
    <property type="entry name" value="ABC_transporter-like_CS"/>
</dbReference>
<dbReference type="PROSITE" id="PS50929">
    <property type="entry name" value="ABC_TM1F"/>
    <property type="match status" value="1"/>
</dbReference>
<feature type="transmembrane region" description="Helical" evidence="7">
    <location>
        <begin position="147"/>
        <end position="166"/>
    </location>
</feature>
<reference evidence="10 11" key="1">
    <citation type="submission" date="2021-05" db="EMBL/GenBank/DDBJ databases">
        <title>Direct Submission.</title>
        <authorList>
            <person name="Li K."/>
            <person name="Gao J."/>
        </authorList>
    </citation>
    <scope>NUCLEOTIDE SEQUENCE [LARGE SCALE GENOMIC DNA]</scope>
    <source>
        <strain evidence="10 11">Mg02</strain>
    </source>
</reference>
<dbReference type="Pfam" id="PF00005">
    <property type="entry name" value="ABC_tran"/>
    <property type="match status" value="1"/>
</dbReference>
<dbReference type="InterPro" id="IPR003439">
    <property type="entry name" value="ABC_transporter-like_ATP-bd"/>
</dbReference>
<dbReference type="Gene3D" id="3.40.50.300">
    <property type="entry name" value="P-loop containing nucleotide triphosphate hydrolases"/>
    <property type="match status" value="1"/>
</dbReference>
<evidence type="ECO:0000256" key="3">
    <source>
        <dbReference type="ARBA" id="ARBA00022741"/>
    </source>
</evidence>
<dbReference type="PANTHER" id="PTHR43394:SF1">
    <property type="entry name" value="ATP-BINDING CASSETTE SUB-FAMILY B MEMBER 10, MITOCHONDRIAL"/>
    <property type="match status" value="1"/>
</dbReference>
<evidence type="ECO:0000256" key="4">
    <source>
        <dbReference type="ARBA" id="ARBA00022840"/>
    </source>
</evidence>
<evidence type="ECO:0000256" key="2">
    <source>
        <dbReference type="ARBA" id="ARBA00022692"/>
    </source>
</evidence>
<feature type="transmembrane region" description="Helical" evidence="7">
    <location>
        <begin position="49"/>
        <end position="70"/>
    </location>
</feature>
<keyword evidence="2 7" id="KW-0812">Transmembrane</keyword>
<sequence length="563" mass="58587">MGRLRPYRGGAAVGILLSLAASAGGLVLPLLTRRLIDRVADGGDVTAPVLMTVGLLAGGAVAGAFGWFLLDRIAITLVRDARRSLLSRLLRVDARTVDRLQPGDLLARLTTDAAALHMLAVEVLAGVGTNLPVIAVAITLMAYLDPVLLAVTLAVSVAAGVIMHVLSPRVQRSSLAAQEAVGAMAAAIERAIGAIRTIRANGAEAAEEAHLHAAVGLACTEAVRTSAWSTVAARATGMTFQLAFVAVLAVGGARVATEQLTVGALVAFLLYVFYLVMPMQNLVGAVAAYRVGIASVTRMGEVLEYPAEPVHPAPGTVRGGAPLDVRFASVRFAYRPGEEVLRALSFTAPAGAVTAIVGRSGAGKSTVLDLIERFYDHSAGEILLGGRDVRDWPVAELRHAIGYVEQDSPVLAGTLRDNLLLGAPNAGEAEIREVLGRARLTDLVAGLPEGLDTVVGHRGSTLSGGERQRVAIARALLRKPRLLLLDEATSHLDAENEAALLESIRDIAGTATVVVVAHRSSTVRLADRIVVLDGGAARATGDHEELAAGDALYAELVATRLTP</sequence>
<evidence type="ECO:0000259" key="9">
    <source>
        <dbReference type="PROSITE" id="PS50929"/>
    </source>
</evidence>
<dbReference type="PROSITE" id="PS00211">
    <property type="entry name" value="ABC_TRANSPORTER_1"/>
    <property type="match status" value="1"/>
</dbReference>
<evidence type="ECO:0000313" key="11">
    <source>
        <dbReference type="Proteomes" id="UP000676079"/>
    </source>
</evidence>
<evidence type="ECO:0000256" key="1">
    <source>
        <dbReference type="ARBA" id="ARBA00004651"/>
    </source>
</evidence>
<dbReference type="CDD" id="cd18551">
    <property type="entry name" value="ABC_6TM_LmrA_like"/>
    <property type="match status" value="1"/>
</dbReference>
<evidence type="ECO:0000259" key="8">
    <source>
        <dbReference type="PROSITE" id="PS50893"/>
    </source>
</evidence>
<dbReference type="InterPro" id="IPR011527">
    <property type="entry name" value="ABC1_TM_dom"/>
</dbReference>
<evidence type="ECO:0000256" key="5">
    <source>
        <dbReference type="ARBA" id="ARBA00022989"/>
    </source>
</evidence>
<dbReference type="Pfam" id="PF00664">
    <property type="entry name" value="ABC_membrane"/>
    <property type="match status" value="1"/>
</dbReference>
<dbReference type="InterPro" id="IPR003593">
    <property type="entry name" value="AAA+_ATPase"/>
</dbReference>
<proteinExistence type="predicted"/>
<feature type="transmembrane region" description="Helical" evidence="7">
    <location>
        <begin position="231"/>
        <end position="253"/>
    </location>
</feature>
<evidence type="ECO:0000313" key="10">
    <source>
        <dbReference type="EMBL" id="QUX25932.1"/>
    </source>
</evidence>
<feature type="domain" description="ABC transmembrane type-1" evidence="9">
    <location>
        <begin position="12"/>
        <end position="289"/>
    </location>
</feature>
<dbReference type="InterPro" id="IPR036640">
    <property type="entry name" value="ABC1_TM_sf"/>
</dbReference>